<keyword evidence="2" id="KW-1185">Reference proteome</keyword>
<dbReference type="PANTHER" id="PTHR15907">
    <property type="entry name" value="DUF614 FAMILY PROTEIN-RELATED"/>
    <property type="match status" value="1"/>
</dbReference>
<proteinExistence type="predicted"/>
<dbReference type="Proteomes" id="UP001162131">
    <property type="component" value="Unassembled WGS sequence"/>
</dbReference>
<evidence type="ECO:0000313" key="1">
    <source>
        <dbReference type="EMBL" id="CAG9310860.1"/>
    </source>
</evidence>
<name>A0AAU9IAB5_9CILI</name>
<protein>
    <submittedName>
        <fullName evidence="1">Uncharacterized protein</fullName>
    </submittedName>
</protein>
<dbReference type="NCBIfam" id="TIGR01571">
    <property type="entry name" value="A_thal_Cys_rich"/>
    <property type="match status" value="1"/>
</dbReference>
<sequence length="105" mass="11786">MAAFDEPLCGCLSEMCSCLIACFVPCGTCCLQAWSVNKAYQEGLLKPFILPCLLFCFGAAINRGQIRKKYHIEGSFITDCLIEWICAPCAVTQEYREVNRREGFN</sequence>
<dbReference type="EMBL" id="CAJZBQ010000003">
    <property type="protein sequence ID" value="CAG9310860.1"/>
    <property type="molecule type" value="Genomic_DNA"/>
</dbReference>
<evidence type="ECO:0000313" key="2">
    <source>
        <dbReference type="Proteomes" id="UP001162131"/>
    </source>
</evidence>
<accession>A0AAU9IAB5</accession>
<gene>
    <name evidence="1" type="ORF">BSTOLATCC_MIC2574</name>
</gene>
<comment type="caution">
    <text evidence="1">The sequence shown here is derived from an EMBL/GenBank/DDBJ whole genome shotgun (WGS) entry which is preliminary data.</text>
</comment>
<dbReference type="Pfam" id="PF04749">
    <property type="entry name" value="PLAC8"/>
    <property type="match status" value="1"/>
</dbReference>
<dbReference type="AlphaFoldDB" id="A0AAU9IAB5"/>
<reference evidence="1" key="1">
    <citation type="submission" date="2021-09" db="EMBL/GenBank/DDBJ databases">
        <authorList>
            <consortium name="AG Swart"/>
            <person name="Singh M."/>
            <person name="Singh A."/>
            <person name="Seah K."/>
            <person name="Emmerich C."/>
        </authorList>
    </citation>
    <scope>NUCLEOTIDE SEQUENCE</scope>
    <source>
        <strain evidence="1">ATCC30299</strain>
    </source>
</reference>
<organism evidence="1 2">
    <name type="scientific">Blepharisma stoltei</name>
    <dbReference type="NCBI Taxonomy" id="1481888"/>
    <lineage>
        <taxon>Eukaryota</taxon>
        <taxon>Sar</taxon>
        <taxon>Alveolata</taxon>
        <taxon>Ciliophora</taxon>
        <taxon>Postciliodesmatophora</taxon>
        <taxon>Heterotrichea</taxon>
        <taxon>Heterotrichida</taxon>
        <taxon>Blepharismidae</taxon>
        <taxon>Blepharisma</taxon>
    </lineage>
</organism>
<dbReference type="InterPro" id="IPR006461">
    <property type="entry name" value="PLAC_motif_containing"/>
</dbReference>